<comment type="similarity">
    <text evidence="1 4">Belongs to the glycosyl hydrolase 53 family.</text>
</comment>
<gene>
    <name evidence="5" type="ORF">DWX94_10255</name>
</gene>
<dbReference type="GO" id="GO:0031218">
    <property type="term" value="F:arabinogalactan endo-1,4-beta-galactosidase activity"/>
    <property type="evidence" value="ECO:0007669"/>
    <property type="project" value="UniProtKB-EC"/>
</dbReference>
<dbReference type="GO" id="GO:0015926">
    <property type="term" value="F:glucosidase activity"/>
    <property type="evidence" value="ECO:0007669"/>
    <property type="project" value="InterPro"/>
</dbReference>
<dbReference type="AlphaFoldDB" id="A0A3R5WJ32"/>
<dbReference type="OrthoDB" id="9768786at2"/>
<dbReference type="SUPFAM" id="SSF51445">
    <property type="entry name" value="(Trans)glycosidases"/>
    <property type="match status" value="1"/>
</dbReference>
<dbReference type="EMBL" id="QRVK01000028">
    <property type="protein sequence ID" value="RGS40481.1"/>
    <property type="molecule type" value="Genomic_DNA"/>
</dbReference>
<comment type="caution">
    <text evidence="5">The sequence shown here is derived from an EMBL/GenBank/DDBJ whole genome shotgun (WGS) entry which is preliminary data.</text>
</comment>
<dbReference type="PANTHER" id="PTHR34983:SF2">
    <property type="entry name" value="ENDO-BETA-1,4-GALACTANASE"/>
    <property type="match status" value="1"/>
</dbReference>
<dbReference type="Pfam" id="PF07745">
    <property type="entry name" value="Glyco_hydro_53"/>
    <property type="match status" value="1"/>
</dbReference>
<evidence type="ECO:0000256" key="2">
    <source>
        <dbReference type="ARBA" id="ARBA00022801"/>
    </source>
</evidence>
<accession>A0A3R5WJ32</accession>
<dbReference type="Gene3D" id="3.20.20.80">
    <property type="entry name" value="Glycosidases"/>
    <property type="match status" value="1"/>
</dbReference>
<proteinExistence type="inferred from homology"/>
<dbReference type="Gene3D" id="2.60.120.260">
    <property type="entry name" value="Galactose-binding domain-like"/>
    <property type="match status" value="1"/>
</dbReference>
<dbReference type="EC" id="3.2.1.89" evidence="4"/>
<name>A0A3R5WJ32_9FIRM</name>
<evidence type="ECO:0000313" key="6">
    <source>
        <dbReference type="Proteomes" id="UP000283295"/>
    </source>
</evidence>
<evidence type="ECO:0000313" key="5">
    <source>
        <dbReference type="EMBL" id="RGS40481.1"/>
    </source>
</evidence>
<sequence length="666" mass="72258">MRKMRIVKQVGCAILAGALVIGQIFGSGASLITAKAAESWVDTQKITNGDFETGDETGWTISGGDALTYTVKTDQWATNNTTNYLNYFAATEADITISQTVSSVSAGTYKIGYDLEGKAGDTGLTLTAASVSQALTATTGYNVWTSYETDTFTLDSTEDLTITISGTLATDYWGDIDNIKLYKLTDDSEIVEPVEAGIYVDRVADLTYTDLNGQKQSFIEGVDVSSYVSLKNSGVKYYDFDGNELDDIGYFKFLASCGINYVRVRVWNDPYDSEGNGYGGGDNDLETAKKIGQYATAAGMKLLVDFHYSDFWADPGKQQVPKAWADFTLDEKVAAVKSYTSESLKTLLDAGVDVGMVQIGNETTNGICGESSTNWANMAKIFNAGSEAVRAIDKNILVAIHFTNPERGGNYANFAKQLNTYNVDYDVFASSYYPVWHGTLENLTSVLKNVADTYGKLVMVAETSWAYTLDDGDGHDNTVRKGANDSTTYDISVQGQANEISSVIKAVKNTGSSGIGVFYWEPAWLPVNVYDSSADNAADILAANKAAWEQYGSGWASSYAGEYDAADAGKWYGGSAVDNQALFDFTGHPLESLKTFAYVHTGTKTKREVVSISVDDVEVVITDVDNVALPTMATVNYNDGNSESADITWRMEHLIRSRITVQEHAL</sequence>
<evidence type="ECO:0000256" key="4">
    <source>
        <dbReference type="RuleBase" id="RU361192"/>
    </source>
</evidence>
<dbReference type="GO" id="GO:0045490">
    <property type="term" value="P:pectin catabolic process"/>
    <property type="evidence" value="ECO:0007669"/>
    <property type="project" value="TreeGrafter"/>
</dbReference>
<dbReference type="PANTHER" id="PTHR34983">
    <property type="entry name" value="ARABINOGALACTAN ENDO-BETA-1,4-GALACTANASE A"/>
    <property type="match status" value="1"/>
</dbReference>
<evidence type="ECO:0000256" key="1">
    <source>
        <dbReference type="ARBA" id="ARBA00010687"/>
    </source>
</evidence>
<keyword evidence="3 4" id="KW-0326">Glycosidase</keyword>
<evidence type="ECO:0000256" key="3">
    <source>
        <dbReference type="ARBA" id="ARBA00023295"/>
    </source>
</evidence>
<comment type="catalytic activity">
    <reaction evidence="4">
        <text>The enzyme specifically hydrolyzes (1-&gt;4)-beta-D-galactosidic linkages in type I arabinogalactans.</text>
        <dbReference type="EC" id="3.2.1.89"/>
    </reaction>
</comment>
<protein>
    <recommendedName>
        <fullName evidence="4">Arabinogalactan endo-beta-1,4-galactanase</fullName>
        <ecNumber evidence="4">3.2.1.89</ecNumber>
    </recommendedName>
</protein>
<keyword evidence="2 4" id="KW-0378">Hydrolase</keyword>
<reference evidence="5 6" key="1">
    <citation type="submission" date="2018-08" db="EMBL/GenBank/DDBJ databases">
        <title>A genome reference for cultivated species of the human gut microbiota.</title>
        <authorList>
            <person name="Zou Y."/>
            <person name="Xue W."/>
            <person name="Luo G."/>
        </authorList>
    </citation>
    <scope>NUCLEOTIDE SEQUENCE [LARGE SCALE GENOMIC DNA]</scope>
    <source>
        <strain evidence="5 6">AF22-21</strain>
    </source>
</reference>
<dbReference type="InterPro" id="IPR017853">
    <property type="entry name" value="GH"/>
</dbReference>
<dbReference type="Proteomes" id="UP000283295">
    <property type="component" value="Unassembled WGS sequence"/>
</dbReference>
<organism evidence="5 6">
    <name type="scientific">Coprococcus eutactus</name>
    <dbReference type="NCBI Taxonomy" id="33043"/>
    <lineage>
        <taxon>Bacteria</taxon>
        <taxon>Bacillati</taxon>
        <taxon>Bacillota</taxon>
        <taxon>Clostridia</taxon>
        <taxon>Lachnospirales</taxon>
        <taxon>Lachnospiraceae</taxon>
        <taxon>Coprococcus</taxon>
    </lineage>
</organism>
<dbReference type="InterPro" id="IPR011683">
    <property type="entry name" value="Glyco_hydro_53"/>
</dbReference>